<keyword evidence="2" id="KW-1185">Reference proteome</keyword>
<dbReference type="RefSeq" id="WP_186854424.1">
    <property type="nucleotide sequence ID" value="NZ_JACOPG010000003.1"/>
</dbReference>
<evidence type="ECO:0000313" key="2">
    <source>
        <dbReference type="Proteomes" id="UP000643810"/>
    </source>
</evidence>
<gene>
    <name evidence="1" type="ORF">H8R94_08695</name>
</gene>
<sequence length="371" mass="43345">MSKGLAVIYDPHNLYQFVWYYCNHGKQKKWDALSLPNGGRGEYMHSFCEDTGIFEHVYRSDNDFSVMEAKKKCVIVAQMFVNCILGKQKDFCKKMLNQYVDLSEYDEIVVIADVGIISGACVVLGEEKEVVILEDGINDYSIRPRWIPKTKLFSTYMWQGFILARMGYCSPGWFAFDADRFCIKYCSQPDKMKYRKYKEMRQLYAEQGTDWKLFQEILRRMYPALENYDLDAADAVLFTRPLEDYVPETDKYQKKLEDYINKKYSNIILKKHPRECGKYEFSEKINVQEIDNAIPAEALLSYLKGKDILMVTPSAIIMYMKAYNLKCKIITFAGLYEDSLSSNSNYKPLTDNEVVEFGETFAQNFYEVINL</sequence>
<evidence type="ECO:0000313" key="1">
    <source>
        <dbReference type="EMBL" id="MBC5686673.1"/>
    </source>
</evidence>
<evidence type="ECO:0008006" key="3">
    <source>
        <dbReference type="Google" id="ProtNLM"/>
    </source>
</evidence>
<accession>A0ABR7GHF1</accession>
<organism evidence="1 2">
    <name type="scientific">Roseburia lenta</name>
    <dbReference type="NCBI Taxonomy" id="2763061"/>
    <lineage>
        <taxon>Bacteria</taxon>
        <taxon>Bacillati</taxon>
        <taxon>Bacillota</taxon>
        <taxon>Clostridia</taxon>
        <taxon>Lachnospirales</taxon>
        <taxon>Lachnospiraceae</taxon>
        <taxon>Roseburia</taxon>
    </lineage>
</organism>
<dbReference type="Gene3D" id="3.40.50.11110">
    <property type="entry name" value="Sialyltransferase, C-terminal GT-B Rossman nucleotide-binding domain"/>
    <property type="match status" value="1"/>
</dbReference>
<reference evidence="1 2" key="1">
    <citation type="submission" date="2020-08" db="EMBL/GenBank/DDBJ databases">
        <title>Genome public.</title>
        <authorList>
            <person name="Liu C."/>
            <person name="Sun Q."/>
        </authorList>
    </citation>
    <scope>NUCLEOTIDE SEQUENCE [LARGE SCALE GENOMIC DNA]</scope>
    <source>
        <strain evidence="1 2">NSJ-9</strain>
    </source>
</reference>
<proteinExistence type="predicted"/>
<name>A0ABR7GHF1_9FIRM</name>
<dbReference type="InterPro" id="IPR010866">
    <property type="entry name" value="A-2_8-polyST"/>
</dbReference>
<dbReference type="Proteomes" id="UP000643810">
    <property type="component" value="Unassembled WGS sequence"/>
</dbReference>
<dbReference type="Pfam" id="PF07388">
    <property type="entry name" value="A-2_8-polyST"/>
    <property type="match status" value="1"/>
</dbReference>
<comment type="caution">
    <text evidence="1">The sequence shown here is derived from an EMBL/GenBank/DDBJ whole genome shotgun (WGS) entry which is preliminary data.</text>
</comment>
<protein>
    <recommendedName>
        <fullName evidence="3">Capsule polysaccharide biosynthesis protein</fullName>
    </recommendedName>
</protein>
<dbReference type="EMBL" id="JACOPG010000003">
    <property type="protein sequence ID" value="MBC5686673.1"/>
    <property type="molecule type" value="Genomic_DNA"/>
</dbReference>